<dbReference type="Gene3D" id="3.60.10.10">
    <property type="entry name" value="Endonuclease/exonuclease/phosphatase"/>
    <property type="match status" value="1"/>
</dbReference>
<dbReference type="OMA" id="CTHREYK"/>
<dbReference type="Gramene" id="C.cajan_18029.t">
    <property type="protein sequence ID" value="C.cajan_18029.t.cds1"/>
    <property type="gene ID" value="C.cajan_18029"/>
</dbReference>
<gene>
    <name evidence="1" type="ORF">KK1_018560</name>
</gene>
<protein>
    <recommendedName>
        <fullName evidence="3">Endonuclease/exonuclease/phosphatase domain-containing protein</fullName>
    </recommendedName>
</protein>
<name>A0A151TAB5_CAJCA</name>
<evidence type="ECO:0000313" key="2">
    <source>
        <dbReference type="Proteomes" id="UP000075243"/>
    </source>
</evidence>
<evidence type="ECO:0008006" key="3">
    <source>
        <dbReference type="Google" id="ProtNLM"/>
    </source>
</evidence>
<dbReference type="Proteomes" id="UP000075243">
    <property type="component" value="Chromosome 7"/>
</dbReference>
<evidence type="ECO:0000313" key="1">
    <source>
        <dbReference type="EMBL" id="KYP63973.1"/>
    </source>
</evidence>
<dbReference type="SUPFAM" id="SSF56219">
    <property type="entry name" value="DNase I-like"/>
    <property type="match status" value="1"/>
</dbReference>
<accession>A0A151TAB5</accession>
<dbReference type="AlphaFoldDB" id="A0A151TAB5"/>
<proteinExistence type="predicted"/>
<dbReference type="InterPro" id="IPR036691">
    <property type="entry name" value="Endo/exonu/phosph_ase_sf"/>
</dbReference>
<reference evidence="1 2" key="1">
    <citation type="journal article" date="2012" name="Nat. Biotechnol.">
        <title>Draft genome sequence of pigeonpea (Cajanus cajan), an orphan legume crop of resource-poor farmers.</title>
        <authorList>
            <person name="Varshney R.K."/>
            <person name="Chen W."/>
            <person name="Li Y."/>
            <person name="Bharti A.K."/>
            <person name="Saxena R.K."/>
            <person name="Schlueter J.A."/>
            <person name="Donoghue M.T."/>
            <person name="Azam S."/>
            <person name="Fan G."/>
            <person name="Whaley A.M."/>
            <person name="Farmer A.D."/>
            <person name="Sheridan J."/>
            <person name="Iwata A."/>
            <person name="Tuteja R."/>
            <person name="Penmetsa R.V."/>
            <person name="Wu W."/>
            <person name="Upadhyaya H.D."/>
            <person name="Yang S.P."/>
            <person name="Shah T."/>
            <person name="Saxena K.B."/>
            <person name="Michael T."/>
            <person name="McCombie W.R."/>
            <person name="Yang B."/>
            <person name="Zhang G."/>
            <person name="Yang H."/>
            <person name="Wang J."/>
            <person name="Spillane C."/>
            <person name="Cook D.R."/>
            <person name="May G.D."/>
            <person name="Xu X."/>
            <person name="Jackson S.A."/>
        </authorList>
    </citation>
    <scope>NUCLEOTIDE SEQUENCE [LARGE SCALE GENOMIC DNA]</scope>
    <source>
        <strain evidence="2">cv. Asha</strain>
    </source>
</reference>
<sequence>MSGKVWCCTEVYANPVPAERDRLWQYLKELRQVMVLPWFLIGDFNDILSPTEQRGGIFQLSRATVFAQHLDDCCLVNWKLLGKKFTWHRKQNGMIQIHKQLDRGLSDMQWILDFPNAMIEVLPRGHFDHNPLLRCGGFLPPVKNRPFQFEAAWCTHREYKTMVANAWHQHSYNILEALEKVREDSLVFNHEVFSNIFCSKKKFRSSFTRIGTIS</sequence>
<dbReference type="PANTHER" id="PTHR33710:SF62">
    <property type="entry name" value="DUF4283 DOMAIN PROTEIN"/>
    <property type="match status" value="1"/>
</dbReference>
<organism evidence="1 2">
    <name type="scientific">Cajanus cajan</name>
    <name type="common">Pigeon pea</name>
    <name type="synonym">Cajanus indicus</name>
    <dbReference type="NCBI Taxonomy" id="3821"/>
    <lineage>
        <taxon>Eukaryota</taxon>
        <taxon>Viridiplantae</taxon>
        <taxon>Streptophyta</taxon>
        <taxon>Embryophyta</taxon>
        <taxon>Tracheophyta</taxon>
        <taxon>Spermatophyta</taxon>
        <taxon>Magnoliopsida</taxon>
        <taxon>eudicotyledons</taxon>
        <taxon>Gunneridae</taxon>
        <taxon>Pentapetalae</taxon>
        <taxon>rosids</taxon>
        <taxon>fabids</taxon>
        <taxon>Fabales</taxon>
        <taxon>Fabaceae</taxon>
        <taxon>Papilionoideae</taxon>
        <taxon>50 kb inversion clade</taxon>
        <taxon>NPAAA clade</taxon>
        <taxon>indigoferoid/millettioid clade</taxon>
        <taxon>Phaseoleae</taxon>
        <taxon>Cajanus</taxon>
    </lineage>
</organism>
<keyword evidence="2" id="KW-1185">Reference proteome</keyword>
<dbReference type="PANTHER" id="PTHR33710">
    <property type="entry name" value="BNAC02G09200D PROTEIN"/>
    <property type="match status" value="1"/>
</dbReference>
<dbReference type="EMBL" id="CM003609">
    <property type="protein sequence ID" value="KYP63973.1"/>
    <property type="molecule type" value="Genomic_DNA"/>
</dbReference>